<comment type="caution">
    <text evidence="1">The sequence shown here is derived from an EMBL/GenBank/DDBJ whole genome shotgun (WGS) entry which is preliminary data.</text>
</comment>
<proteinExistence type="predicted"/>
<protein>
    <submittedName>
        <fullName evidence="1">Uncharacterized protein</fullName>
    </submittedName>
</protein>
<name>A0ABR3EMZ4_9AGAR</name>
<organism evidence="1 2">
    <name type="scientific">Marasmius crinis-equi</name>
    <dbReference type="NCBI Taxonomy" id="585013"/>
    <lineage>
        <taxon>Eukaryota</taxon>
        <taxon>Fungi</taxon>
        <taxon>Dikarya</taxon>
        <taxon>Basidiomycota</taxon>
        <taxon>Agaricomycotina</taxon>
        <taxon>Agaricomycetes</taxon>
        <taxon>Agaricomycetidae</taxon>
        <taxon>Agaricales</taxon>
        <taxon>Marasmiineae</taxon>
        <taxon>Marasmiaceae</taxon>
        <taxon>Marasmius</taxon>
    </lineage>
</organism>
<dbReference type="EMBL" id="JBAHYK010002904">
    <property type="protein sequence ID" value="KAL0564246.1"/>
    <property type="molecule type" value="Genomic_DNA"/>
</dbReference>
<evidence type="ECO:0000313" key="1">
    <source>
        <dbReference type="EMBL" id="KAL0564246.1"/>
    </source>
</evidence>
<feature type="non-terminal residue" evidence="1">
    <location>
        <position position="1"/>
    </location>
</feature>
<accession>A0ABR3EMZ4</accession>
<dbReference type="Proteomes" id="UP001465976">
    <property type="component" value="Unassembled WGS sequence"/>
</dbReference>
<evidence type="ECO:0000313" key="2">
    <source>
        <dbReference type="Proteomes" id="UP001465976"/>
    </source>
</evidence>
<gene>
    <name evidence="1" type="ORF">V5O48_017805</name>
</gene>
<sequence>TNVAALNKLNLDGFFANVKEHFLPYCWAAQWAADIANTAQGELFFKCPKQLPVPTLINHLTANMTKWLQEALLDKSENSVASHSLAVKLCKGTAKAKKGETFDAWISLVNKVERVYTTQFQIFQSMLSHTASDTGIESSSEPYQISPNTAITTTFNYSRHQHALATPENCSHQHFLISDPQQDSSESLELLSILGTLLTILHLSQSLTKPLECHGQALHGFAASFATHFTSFRLVNIGVNQQSELLMHQQDQSEPWFFIQVTL</sequence>
<reference evidence="1 2" key="1">
    <citation type="submission" date="2024-02" db="EMBL/GenBank/DDBJ databases">
        <title>A draft genome for the cacao thread blight pathogen Marasmius crinis-equi.</title>
        <authorList>
            <person name="Cohen S.P."/>
            <person name="Baruah I.K."/>
            <person name="Amoako-Attah I."/>
            <person name="Bukari Y."/>
            <person name="Meinhardt L.W."/>
            <person name="Bailey B.A."/>
        </authorList>
    </citation>
    <scope>NUCLEOTIDE SEQUENCE [LARGE SCALE GENOMIC DNA]</scope>
    <source>
        <strain evidence="1 2">GH-76</strain>
    </source>
</reference>
<keyword evidence="2" id="KW-1185">Reference proteome</keyword>